<sequence length="392" mass="45206">MLPIPIRDRVAKWLLAACLVGLLAVSGSANAEVTLVRLQTDDGNVYRGELIRQTAEVVVLNVEGIDASFDQEDIAVFEILESPEQLYQRRRAELAKDDLAGRLALAREMRDLDALRWAKLELMSLDRDFPEHPVVRDELAIVEAHQRLAQTRADDADNPRRDLPRRPERRGEVEGDEFLSSRQINLIKVYEVDLSTEPRIVISDETLDSFFQKYSDNRLVPTGRRDRGAFKRLDGHEQLDLMFRVQARDLYDQVDVRQEPTPLARFRRTVNPQYVARYFAPTFGHGEIPGLSLFNKRPEDEAEAYTNFYRLTQFRYEGTPMIDRANPKLSLMLQWGLARESARFPAPDIPGWKPAFSSTDDTEYQRYVDWIDSLFKEDLDYGITPALSDELE</sequence>
<dbReference type="AlphaFoldDB" id="A0A7X0H310"/>
<organism evidence="3 4">
    <name type="scientific">Algisphaera agarilytica</name>
    <dbReference type="NCBI Taxonomy" id="1385975"/>
    <lineage>
        <taxon>Bacteria</taxon>
        <taxon>Pseudomonadati</taxon>
        <taxon>Planctomycetota</taxon>
        <taxon>Phycisphaerae</taxon>
        <taxon>Phycisphaerales</taxon>
        <taxon>Phycisphaeraceae</taxon>
        <taxon>Algisphaera</taxon>
    </lineage>
</organism>
<evidence type="ECO:0000256" key="1">
    <source>
        <dbReference type="SAM" id="MobiDB-lite"/>
    </source>
</evidence>
<feature type="compositionally biased region" description="Basic and acidic residues" evidence="1">
    <location>
        <begin position="152"/>
        <end position="173"/>
    </location>
</feature>
<evidence type="ECO:0000313" key="4">
    <source>
        <dbReference type="Proteomes" id="UP000541810"/>
    </source>
</evidence>
<reference evidence="3 4" key="1">
    <citation type="submission" date="2020-08" db="EMBL/GenBank/DDBJ databases">
        <title>Genomic Encyclopedia of Type Strains, Phase IV (KMG-IV): sequencing the most valuable type-strain genomes for metagenomic binning, comparative biology and taxonomic classification.</title>
        <authorList>
            <person name="Goeker M."/>
        </authorList>
    </citation>
    <scope>NUCLEOTIDE SEQUENCE [LARGE SCALE GENOMIC DNA]</scope>
    <source>
        <strain evidence="3 4">DSM 103725</strain>
    </source>
</reference>
<feature type="region of interest" description="Disordered" evidence="1">
    <location>
        <begin position="148"/>
        <end position="175"/>
    </location>
</feature>
<dbReference type="Proteomes" id="UP000541810">
    <property type="component" value="Unassembled WGS sequence"/>
</dbReference>
<comment type="caution">
    <text evidence="3">The sequence shown here is derived from an EMBL/GenBank/DDBJ whole genome shotgun (WGS) entry which is preliminary data.</text>
</comment>
<keyword evidence="4" id="KW-1185">Reference proteome</keyword>
<gene>
    <name evidence="3" type="ORF">HNQ40_000154</name>
</gene>
<proteinExistence type="predicted"/>
<dbReference type="EMBL" id="JACHGY010000001">
    <property type="protein sequence ID" value="MBB6428348.1"/>
    <property type="molecule type" value="Genomic_DNA"/>
</dbReference>
<feature type="signal peptide" evidence="2">
    <location>
        <begin position="1"/>
        <end position="31"/>
    </location>
</feature>
<name>A0A7X0H310_9BACT</name>
<protein>
    <submittedName>
        <fullName evidence="3">Uncharacterized protein</fullName>
    </submittedName>
</protein>
<accession>A0A7X0H310</accession>
<keyword evidence="2" id="KW-0732">Signal</keyword>
<feature type="chain" id="PRO_5031300814" evidence="2">
    <location>
        <begin position="32"/>
        <end position="392"/>
    </location>
</feature>
<evidence type="ECO:0000313" key="3">
    <source>
        <dbReference type="EMBL" id="MBB6428348.1"/>
    </source>
</evidence>
<evidence type="ECO:0000256" key="2">
    <source>
        <dbReference type="SAM" id="SignalP"/>
    </source>
</evidence>